<keyword evidence="6" id="KW-0460">Magnesium</keyword>
<feature type="region of interest" description="Disordered" evidence="8">
    <location>
        <begin position="1"/>
        <end position="189"/>
    </location>
</feature>
<evidence type="ECO:0000313" key="11">
    <source>
        <dbReference type="Proteomes" id="UP000277580"/>
    </source>
</evidence>
<dbReference type="AlphaFoldDB" id="A0A3N4KR34"/>
<keyword evidence="11" id="KW-1185">Reference proteome</keyword>
<keyword evidence="7" id="KW-0342">GTP-binding</keyword>
<dbReference type="HAMAP" id="MF_00321">
    <property type="entry name" value="GTPase_EngB"/>
    <property type="match status" value="1"/>
</dbReference>
<evidence type="ECO:0000256" key="4">
    <source>
        <dbReference type="ARBA" id="ARBA00022723"/>
    </source>
</evidence>
<dbReference type="GO" id="GO:0005739">
    <property type="term" value="C:mitochondrion"/>
    <property type="evidence" value="ECO:0007669"/>
    <property type="project" value="TreeGrafter"/>
</dbReference>
<keyword evidence="4" id="KW-0479">Metal-binding</keyword>
<gene>
    <name evidence="10" type="ORF">P167DRAFT_536291</name>
</gene>
<comment type="similarity">
    <text evidence="2">Belongs to the TRAFAC class TrmE-Era-EngA-EngB-Septin-like GTPase superfamily. EngB GTPase family.</text>
</comment>
<dbReference type="Pfam" id="PF01926">
    <property type="entry name" value="MMR_HSR1"/>
    <property type="match status" value="1"/>
</dbReference>
<dbReference type="InterPro" id="IPR027417">
    <property type="entry name" value="P-loop_NTPase"/>
</dbReference>
<dbReference type="STRING" id="1392247.A0A3N4KR34"/>
<dbReference type="Gene3D" id="3.40.50.300">
    <property type="entry name" value="P-loop containing nucleotide triphosphate hydrolases"/>
    <property type="match status" value="1"/>
</dbReference>
<feature type="compositionally biased region" description="Polar residues" evidence="8">
    <location>
        <begin position="45"/>
        <end position="78"/>
    </location>
</feature>
<keyword evidence="5" id="KW-0547">Nucleotide-binding</keyword>
<dbReference type="EMBL" id="ML119132">
    <property type="protein sequence ID" value="RPB11889.1"/>
    <property type="molecule type" value="Genomic_DNA"/>
</dbReference>
<feature type="compositionally biased region" description="Basic and acidic residues" evidence="8">
    <location>
        <begin position="79"/>
        <end position="89"/>
    </location>
</feature>
<dbReference type="NCBIfam" id="TIGR03598">
    <property type="entry name" value="GTPase_YsxC"/>
    <property type="match status" value="1"/>
</dbReference>
<sequence length="434" mass="49254">MKIFVRHLRTRPNIRSSLRAPPQASPAHYQPPPHVPEGAEAESLTRYNPPSKLSTPTRSALQESRTPASRLQLQQSQYRNRDYDVEEKPSSYTPRQRSREYKEEEISSYSPRQHAPGSGPQSQSQYKSYKENDEASAYSSRQRSPKSRTYEEEDLGDYTHYLRTLNTEPPAEIEPIERAPKPPKEPRAREPRLHLSDLIPESLTPYSYRWETFAPTPDELIDADRFFLKYPPKHLWSEAKFKKIDFGDVPEVAFLGRSNVGKSSLLNALLNNKNLAYTSSKPGRTRLMNAFGIADGKLVLLDMPGYGHASREEWGVQIMKYLKSRKQFRRAFLLIDAKHGLKRNDLQLLEQFGQEGISYQIVLSKIDRVKPKDLEKLFKEVRGLMENGIPGANAGLGEILATAGDPAKKGEKKVGLSDLRRAILVASGLEGVQI</sequence>
<dbReference type="InterPro" id="IPR006073">
    <property type="entry name" value="GTP-bd"/>
</dbReference>
<dbReference type="GO" id="GO:0046872">
    <property type="term" value="F:metal ion binding"/>
    <property type="evidence" value="ECO:0007669"/>
    <property type="project" value="UniProtKB-KW"/>
</dbReference>
<dbReference type="Proteomes" id="UP000277580">
    <property type="component" value="Unassembled WGS sequence"/>
</dbReference>
<protein>
    <recommendedName>
        <fullName evidence="3">GTP-binding protein 8</fullName>
    </recommendedName>
</protein>
<dbReference type="InterPro" id="IPR052279">
    <property type="entry name" value="EngB_GTPase"/>
</dbReference>
<reference evidence="10 11" key="1">
    <citation type="journal article" date="2018" name="Nat. Ecol. Evol.">
        <title>Pezizomycetes genomes reveal the molecular basis of ectomycorrhizal truffle lifestyle.</title>
        <authorList>
            <person name="Murat C."/>
            <person name="Payen T."/>
            <person name="Noel B."/>
            <person name="Kuo A."/>
            <person name="Morin E."/>
            <person name="Chen J."/>
            <person name="Kohler A."/>
            <person name="Krizsan K."/>
            <person name="Balestrini R."/>
            <person name="Da Silva C."/>
            <person name="Montanini B."/>
            <person name="Hainaut M."/>
            <person name="Levati E."/>
            <person name="Barry K.W."/>
            <person name="Belfiori B."/>
            <person name="Cichocki N."/>
            <person name="Clum A."/>
            <person name="Dockter R.B."/>
            <person name="Fauchery L."/>
            <person name="Guy J."/>
            <person name="Iotti M."/>
            <person name="Le Tacon F."/>
            <person name="Lindquist E.A."/>
            <person name="Lipzen A."/>
            <person name="Malagnac F."/>
            <person name="Mello A."/>
            <person name="Molinier V."/>
            <person name="Miyauchi S."/>
            <person name="Poulain J."/>
            <person name="Riccioni C."/>
            <person name="Rubini A."/>
            <person name="Sitrit Y."/>
            <person name="Splivallo R."/>
            <person name="Traeger S."/>
            <person name="Wang M."/>
            <person name="Zifcakova L."/>
            <person name="Wipf D."/>
            <person name="Zambonelli A."/>
            <person name="Paolocci F."/>
            <person name="Nowrousian M."/>
            <person name="Ottonello S."/>
            <person name="Baldrian P."/>
            <person name="Spatafora J.W."/>
            <person name="Henrissat B."/>
            <person name="Nagy L.G."/>
            <person name="Aury J.M."/>
            <person name="Wincker P."/>
            <person name="Grigoriev I.V."/>
            <person name="Bonfante P."/>
            <person name="Martin F.M."/>
        </authorList>
    </citation>
    <scope>NUCLEOTIDE SEQUENCE [LARGE SCALE GENOMIC DNA]</scope>
    <source>
        <strain evidence="10 11">CCBAS932</strain>
    </source>
</reference>
<name>A0A3N4KR34_9PEZI</name>
<dbReference type="GO" id="GO:0005525">
    <property type="term" value="F:GTP binding"/>
    <property type="evidence" value="ECO:0007669"/>
    <property type="project" value="UniProtKB-KW"/>
</dbReference>
<evidence type="ECO:0000256" key="1">
    <source>
        <dbReference type="ARBA" id="ARBA00001946"/>
    </source>
</evidence>
<dbReference type="PANTHER" id="PTHR46498">
    <property type="entry name" value="GTP-BINDING PROTEIN 8"/>
    <property type="match status" value="1"/>
</dbReference>
<feature type="domain" description="EngB-type G" evidence="9">
    <location>
        <begin position="248"/>
        <end position="429"/>
    </location>
</feature>
<dbReference type="OrthoDB" id="391988at2759"/>
<keyword evidence="10" id="KW-0378">Hydrolase</keyword>
<dbReference type="InterPro" id="IPR030393">
    <property type="entry name" value="G_ENGB_dom"/>
</dbReference>
<dbReference type="SUPFAM" id="SSF52540">
    <property type="entry name" value="P-loop containing nucleoside triphosphate hydrolases"/>
    <property type="match status" value="1"/>
</dbReference>
<dbReference type="PANTHER" id="PTHR46498:SF1">
    <property type="entry name" value="GTP-BINDING PROTEIN 8"/>
    <property type="match status" value="1"/>
</dbReference>
<evidence type="ECO:0000256" key="2">
    <source>
        <dbReference type="ARBA" id="ARBA00009638"/>
    </source>
</evidence>
<evidence type="ECO:0000313" key="10">
    <source>
        <dbReference type="EMBL" id="RPB11889.1"/>
    </source>
</evidence>
<feature type="compositionally biased region" description="Basic residues" evidence="8">
    <location>
        <begin position="1"/>
        <end position="12"/>
    </location>
</feature>
<dbReference type="PROSITE" id="PS51706">
    <property type="entry name" value="G_ENGB"/>
    <property type="match status" value="1"/>
</dbReference>
<organism evidence="10 11">
    <name type="scientific">Morchella conica CCBAS932</name>
    <dbReference type="NCBI Taxonomy" id="1392247"/>
    <lineage>
        <taxon>Eukaryota</taxon>
        <taxon>Fungi</taxon>
        <taxon>Dikarya</taxon>
        <taxon>Ascomycota</taxon>
        <taxon>Pezizomycotina</taxon>
        <taxon>Pezizomycetes</taxon>
        <taxon>Pezizales</taxon>
        <taxon>Morchellaceae</taxon>
        <taxon>Morchella</taxon>
    </lineage>
</organism>
<comment type="cofactor">
    <cofactor evidence="1">
        <name>Mg(2+)</name>
        <dbReference type="ChEBI" id="CHEBI:18420"/>
    </cofactor>
</comment>
<dbReference type="InterPro" id="IPR019987">
    <property type="entry name" value="GTP-bd_ribosome_bio_YsxC"/>
</dbReference>
<dbReference type="CDD" id="cd01876">
    <property type="entry name" value="YihA_EngB"/>
    <property type="match status" value="1"/>
</dbReference>
<dbReference type="InParanoid" id="A0A3N4KR34"/>
<evidence type="ECO:0000256" key="5">
    <source>
        <dbReference type="ARBA" id="ARBA00022741"/>
    </source>
</evidence>
<evidence type="ECO:0000256" key="6">
    <source>
        <dbReference type="ARBA" id="ARBA00022842"/>
    </source>
</evidence>
<evidence type="ECO:0000256" key="7">
    <source>
        <dbReference type="ARBA" id="ARBA00023134"/>
    </source>
</evidence>
<evidence type="ECO:0000259" key="9">
    <source>
        <dbReference type="PROSITE" id="PS51706"/>
    </source>
</evidence>
<proteinExistence type="inferred from homology"/>
<evidence type="ECO:0000256" key="8">
    <source>
        <dbReference type="SAM" id="MobiDB-lite"/>
    </source>
</evidence>
<feature type="compositionally biased region" description="Basic and acidic residues" evidence="8">
    <location>
        <begin position="175"/>
        <end position="189"/>
    </location>
</feature>
<evidence type="ECO:0000256" key="3">
    <source>
        <dbReference type="ARBA" id="ARBA00015370"/>
    </source>
</evidence>
<dbReference type="GO" id="GO:0016787">
    <property type="term" value="F:hydrolase activity"/>
    <property type="evidence" value="ECO:0007669"/>
    <property type="project" value="UniProtKB-KW"/>
</dbReference>
<accession>A0A3N4KR34</accession>